<feature type="domain" description="Amino acid transporter transmembrane" evidence="6">
    <location>
        <begin position="108"/>
        <end position="425"/>
    </location>
</feature>
<feature type="non-terminal residue" evidence="7">
    <location>
        <position position="1"/>
    </location>
</feature>
<dbReference type="Proteomes" id="UP001151699">
    <property type="component" value="Chromosome C"/>
</dbReference>
<accession>A0A9Q0MQY6</accession>
<evidence type="ECO:0000256" key="2">
    <source>
        <dbReference type="ARBA" id="ARBA00022692"/>
    </source>
</evidence>
<proteinExistence type="predicted"/>
<feature type="transmembrane region" description="Helical" evidence="5">
    <location>
        <begin position="177"/>
        <end position="200"/>
    </location>
</feature>
<evidence type="ECO:0000313" key="8">
    <source>
        <dbReference type="Proteomes" id="UP001151699"/>
    </source>
</evidence>
<feature type="transmembrane region" description="Helical" evidence="5">
    <location>
        <begin position="407"/>
        <end position="426"/>
    </location>
</feature>
<feature type="transmembrane region" description="Helical" evidence="5">
    <location>
        <begin position="116"/>
        <end position="134"/>
    </location>
</feature>
<gene>
    <name evidence="7" type="ORF">Bhyg_14967</name>
</gene>
<keyword evidence="3 5" id="KW-1133">Transmembrane helix</keyword>
<dbReference type="GO" id="GO:0005774">
    <property type="term" value="C:vacuolar membrane"/>
    <property type="evidence" value="ECO:0007669"/>
    <property type="project" value="TreeGrafter"/>
</dbReference>
<feature type="transmembrane region" description="Helical" evidence="5">
    <location>
        <begin position="220"/>
        <end position="239"/>
    </location>
</feature>
<dbReference type="GO" id="GO:0015179">
    <property type="term" value="F:L-amino acid transmembrane transporter activity"/>
    <property type="evidence" value="ECO:0007669"/>
    <property type="project" value="TreeGrafter"/>
</dbReference>
<comment type="subcellular location">
    <subcellularLocation>
        <location evidence="1">Membrane</location>
        <topology evidence="1">Multi-pass membrane protein</topology>
    </subcellularLocation>
</comment>
<comment type="caution">
    <text evidence="7">The sequence shown here is derived from an EMBL/GenBank/DDBJ whole genome shotgun (WGS) entry which is preliminary data.</text>
</comment>
<evidence type="ECO:0000259" key="6">
    <source>
        <dbReference type="Pfam" id="PF01490"/>
    </source>
</evidence>
<evidence type="ECO:0000256" key="5">
    <source>
        <dbReference type="SAM" id="Phobius"/>
    </source>
</evidence>
<organism evidence="7 8">
    <name type="scientific">Pseudolycoriella hygida</name>
    <dbReference type="NCBI Taxonomy" id="35572"/>
    <lineage>
        <taxon>Eukaryota</taxon>
        <taxon>Metazoa</taxon>
        <taxon>Ecdysozoa</taxon>
        <taxon>Arthropoda</taxon>
        <taxon>Hexapoda</taxon>
        <taxon>Insecta</taxon>
        <taxon>Pterygota</taxon>
        <taxon>Neoptera</taxon>
        <taxon>Endopterygota</taxon>
        <taxon>Diptera</taxon>
        <taxon>Nematocera</taxon>
        <taxon>Sciaroidea</taxon>
        <taxon>Sciaridae</taxon>
        <taxon>Pseudolycoriella</taxon>
    </lineage>
</organism>
<dbReference type="InterPro" id="IPR013057">
    <property type="entry name" value="AA_transpt_TM"/>
</dbReference>
<keyword evidence="4 5" id="KW-0472">Membrane</keyword>
<protein>
    <submittedName>
        <fullName evidence="7">Proton-coupled amino acid transporter-like protein</fullName>
    </submittedName>
</protein>
<evidence type="ECO:0000313" key="7">
    <source>
        <dbReference type="EMBL" id="KAJ6636378.1"/>
    </source>
</evidence>
<dbReference type="Pfam" id="PF01490">
    <property type="entry name" value="Aa_trans"/>
    <property type="match status" value="1"/>
</dbReference>
<keyword evidence="8" id="KW-1185">Reference proteome</keyword>
<dbReference type="AlphaFoldDB" id="A0A9Q0MQY6"/>
<reference evidence="7" key="1">
    <citation type="submission" date="2022-07" db="EMBL/GenBank/DDBJ databases">
        <authorList>
            <person name="Trinca V."/>
            <person name="Uliana J.V.C."/>
            <person name="Torres T.T."/>
            <person name="Ward R.J."/>
            <person name="Monesi N."/>
        </authorList>
    </citation>
    <scope>NUCLEOTIDE SEQUENCE</scope>
    <source>
        <strain evidence="7">HSMRA1968</strain>
        <tissue evidence="7">Whole embryos</tissue>
    </source>
</reference>
<dbReference type="PANTHER" id="PTHR22950">
    <property type="entry name" value="AMINO ACID TRANSPORTER"/>
    <property type="match status" value="1"/>
</dbReference>
<dbReference type="EMBL" id="WJQU01000004">
    <property type="protein sequence ID" value="KAJ6636378.1"/>
    <property type="molecule type" value="Genomic_DNA"/>
</dbReference>
<dbReference type="PANTHER" id="PTHR22950:SF680">
    <property type="entry name" value="PROTON-COUPLED AMINO ACID TRANSPORTER 4-LIKE PROTEIN"/>
    <property type="match status" value="1"/>
</dbReference>
<feature type="transmembrane region" description="Helical" evidence="5">
    <location>
        <begin position="340"/>
        <end position="360"/>
    </location>
</feature>
<sequence>MRAIATYSNEGYQDDGDGIQNDERKIELEDIKMQGTINNEDYNPYIHRNVKHPLTNTDTLVHLLKIALGTGIFAMPNAFNHAGYVVPSLTYPLIAEAALLSGPNVLHKYAVPMIHVVNAFTLVYEIGTCCIYIVFMASNFKELTDYFFDTNTDIRLIMLYMLLPLIVINWTRNLKYLAPFSTVGTLITIASISIVCYYIFREPLTFDDGKQAVGSLRGFPFFFGNVLFALEAIAVIMPLENEMKSPEKFVGLTGILNRSMCLVIALYAGIGLCGYLKYGSAVKSSITLNLPQQELLSQAVKTMISCGVFISNAVVAQVAIDLAWTQYVVKRLTEHSNKLLWEYVLRTGIVCITFLLAVAIPNLDLIISLLGALTLSMLGLTMPAFFDCCTRWHLTFGLSRFILITKNVVIAFIGLAGLVIGTTISMNEIIRTYF</sequence>
<feature type="transmembrane region" description="Helical" evidence="5">
    <location>
        <begin position="154"/>
        <end position="170"/>
    </location>
</feature>
<evidence type="ECO:0000256" key="1">
    <source>
        <dbReference type="ARBA" id="ARBA00004141"/>
    </source>
</evidence>
<feature type="transmembrane region" description="Helical" evidence="5">
    <location>
        <begin position="366"/>
        <end position="386"/>
    </location>
</feature>
<keyword evidence="2 5" id="KW-0812">Transmembrane</keyword>
<name>A0A9Q0MQY6_9DIPT</name>
<dbReference type="OrthoDB" id="1684102at2759"/>
<feature type="transmembrane region" description="Helical" evidence="5">
    <location>
        <begin position="260"/>
        <end position="278"/>
    </location>
</feature>
<evidence type="ECO:0000256" key="4">
    <source>
        <dbReference type="ARBA" id="ARBA00023136"/>
    </source>
</evidence>
<evidence type="ECO:0000256" key="3">
    <source>
        <dbReference type="ARBA" id="ARBA00022989"/>
    </source>
</evidence>